<dbReference type="AlphaFoldDB" id="A0A063XGN6"/>
<dbReference type="NCBIfam" id="TIGR00776">
    <property type="entry name" value="RhaT"/>
    <property type="match status" value="1"/>
</dbReference>
<feature type="transmembrane region" description="Helical" evidence="7">
    <location>
        <begin position="35"/>
        <end position="68"/>
    </location>
</feature>
<feature type="transmembrane region" description="Helical" evidence="7">
    <location>
        <begin position="263"/>
        <end position="283"/>
    </location>
</feature>
<dbReference type="GO" id="GO:0015144">
    <property type="term" value="F:carbohydrate transmembrane transporter activity"/>
    <property type="evidence" value="ECO:0007669"/>
    <property type="project" value="InterPro"/>
</dbReference>
<dbReference type="GO" id="GO:0012505">
    <property type="term" value="C:endomembrane system"/>
    <property type="evidence" value="ECO:0007669"/>
    <property type="project" value="UniProtKB-SubCell"/>
</dbReference>
<dbReference type="SUPFAM" id="SSF103481">
    <property type="entry name" value="Multidrug resistance efflux transporter EmrE"/>
    <property type="match status" value="2"/>
</dbReference>
<sequence>MDLLLALLPALFWGSIVLFNVKLGGGPYSQTLGTTIGALIVSIVIYFFVQPVLSLRIFIVGIVSGLFWSLGQANQLKSIQLMGVSKTMPISTGMQLVSTSLFGVIVFREWSTPIAITLGVLALIFIIVGIILTSLEDKNDKKEGEPSNLKKGILILLVSTLGYLVYVVVARLFNVSGWSALLPQAIGMVVGGLVLTYRHKPFNKYAIRNILPGLIWAGGNMFLFISQPRVGVATSFSLSQMGIVISTLGGIFILREKKTKRQLIAIAIGIILIIAAAVFLGIAKTNS</sequence>
<dbReference type="PANTHER" id="PTHR16119">
    <property type="entry name" value="TRANSMEMBRANE PROTEIN 144"/>
    <property type="match status" value="1"/>
</dbReference>
<protein>
    <submittedName>
        <fullName evidence="8">Glucose permease</fullName>
    </submittedName>
    <submittedName>
        <fullName evidence="9">Glucose uptake protein GlcU</fullName>
    </submittedName>
</protein>
<feature type="transmembrane region" description="Helical" evidence="7">
    <location>
        <begin position="209"/>
        <end position="226"/>
    </location>
</feature>
<dbReference type="EMBL" id="CP120576">
    <property type="protein sequence ID" value="WEY84709.1"/>
    <property type="molecule type" value="Genomic_DNA"/>
</dbReference>
<dbReference type="GO" id="GO:0016020">
    <property type="term" value="C:membrane"/>
    <property type="evidence" value="ECO:0007669"/>
    <property type="project" value="InterPro"/>
</dbReference>
<dbReference type="EMBL" id="CP125292">
    <property type="protein sequence ID" value="WHM20120.1"/>
    <property type="molecule type" value="Genomic_DNA"/>
</dbReference>
<comment type="similarity">
    <text evidence="2">Belongs to the GRP transporter (TC 2.A.7.5) family.</text>
</comment>
<evidence type="ECO:0000256" key="7">
    <source>
        <dbReference type="SAM" id="Phobius"/>
    </source>
</evidence>
<feature type="transmembrane region" description="Helical" evidence="7">
    <location>
        <begin position="153"/>
        <end position="172"/>
    </location>
</feature>
<evidence type="ECO:0000256" key="2">
    <source>
        <dbReference type="ARBA" id="ARBA00006117"/>
    </source>
</evidence>
<evidence type="ECO:0000256" key="3">
    <source>
        <dbReference type="ARBA" id="ARBA00022597"/>
    </source>
</evidence>
<keyword evidence="6 7" id="KW-0472">Membrane</keyword>
<dbReference type="Pfam" id="PF06800">
    <property type="entry name" value="Sugar_transport"/>
    <property type="match status" value="1"/>
</dbReference>
<dbReference type="InterPro" id="IPR037185">
    <property type="entry name" value="EmrE-like"/>
</dbReference>
<dbReference type="InterPro" id="IPR010651">
    <property type="entry name" value="Sugar_transport"/>
</dbReference>
<dbReference type="Proteomes" id="UP001214898">
    <property type="component" value="Chromosome"/>
</dbReference>
<dbReference type="SMR" id="A0A063XGN6"/>
<reference evidence="10" key="3">
    <citation type="submission" date="2023-05" db="EMBL/GenBank/DDBJ databases">
        <title>Complete genome sequence of Bacillus subtilis SRCM117797 isolated from Soybean paste.</title>
        <authorList>
            <person name="Abraha H.B."/>
            <person name="Kim K.-P."/>
            <person name="Ryu M.-S."/>
            <person name="Jeong D.-Y."/>
        </authorList>
    </citation>
    <scope>NUCLEOTIDE SEQUENCE</scope>
    <source>
        <strain evidence="10">SRCM117797</strain>
    </source>
</reference>
<dbReference type="RefSeq" id="WP_003234455.1">
    <property type="nucleotide sequence ID" value="NZ_AP024621.1"/>
</dbReference>
<evidence type="ECO:0000256" key="5">
    <source>
        <dbReference type="ARBA" id="ARBA00022989"/>
    </source>
</evidence>
<evidence type="ECO:0000313" key="10">
    <source>
        <dbReference type="EMBL" id="WHM20120.1"/>
    </source>
</evidence>
<dbReference type="CDD" id="cd23112">
    <property type="entry name" value="glucose_uptake_GlcU"/>
    <property type="match status" value="1"/>
</dbReference>
<proteinExistence type="inferred from homology"/>
<dbReference type="OMA" id="FMFISAA"/>
<evidence type="ECO:0000313" key="9">
    <source>
        <dbReference type="EMBL" id="WEY84709.1"/>
    </source>
</evidence>
<keyword evidence="5 7" id="KW-1133">Transmembrane helix</keyword>
<name>A0A063XGN6_BACIU</name>
<accession>A0A063XGN6</accession>
<evidence type="ECO:0000256" key="6">
    <source>
        <dbReference type="ARBA" id="ARBA00023136"/>
    </source>
</evidence>
<gene>
    <name evidence="9" type="primary">glcU</name>
    <name evidence="9" type="ORF">P5633_21145</name>
    <name evidence="10" type="ORF">QL281_14775</name>
    <name evidence="8" type="ORF">SC09_Contig25orf00751</name>
</gene>
<dbReference type="STRING" id="483913.AN935_02030"/>
<reference evidence="9" key="2">
    <citation type="submission" date="2023-03" db="EMBL/GenBank/DDBJ databases">
        <title>Complete genome sequences of 52 Bacillus and Priestia strains isolated from West-African fermentations and 26 reference strains from the DSMZ collection.</title>
        <authorList>
            <person name="Wiedenbein E.S."/>
            <person name="Canoy T.S."/>
            <person name="Hui Y."/>
            <person name="Parkouda C."/>
            <person name="Dawende C."/>
            <person name="Ametefe E."/>
            <person name="Jespersen L."/>
            <person name="Nielsen D.S."/>
        </authorList>
    </citation>
    <scope>NUCLEOTIDE SEQUENCE</scope>
    <source>
        <strain evidence="9">PRO56</strain>
    </source>
</reference>
<feature type="transmembrane region" description="Helical" evidence="7">
    <location>
        <begin position="232"/>
        <end position="254"/>
    </location>
</feature>
<dbReference type="Proteomes" id="UP000032247">
    <property type="component" value="Unassembled WGS sequence"/>
</dbReference>
<comment type="subcellular location">
    <subcellularLocation>
        <location evidence="1">Endomembrane system</location>
        <topology evidence="1">Multi-pass membrane protein</topology>
    </subcellularLocation>
</comment>
<evidence type="ECO:0000256" key="1">
    <source>
        <dbReference type="ARBA" id="ARBA00004127"/>
    </source>
</evidence>
<organism evidence="8 11">
    <name type="scientific">Bacillus subtilis</name>
    <dbReference type="NCBI Taxonomy" id="1423"/>
    <lineage>
        <taxon>Bacteria</taxon>
        <taxon>Bacillati</taxon>
        <taxon>Bacillota</taxon>
        <taxon>Bacilli</taxon>
        <taxon>Bacillales</taxon>
        <taxon>Bacillaceae</taxon>
        <taxon>Bacillus</taxon>
    </lineage>
</organism>
<feature type="transmembrane region" description="Helical" evidence="7">
    <location>
        <begin position="178"/>
        <end position="197"/>
    </location>
</feature>
<feature type="transmembrane region" description="Helical" evidence="7">
    <location>
        <begin position="113"/>
        <end position="132"/>
    </location>
</feature>
<evidence type="ECO:0000313" key="8">
    <source>
        <dbReference type="EMBL" id="KIU10884.1"/>
    </source>
</evidence>
<reference evidence="8 11" key="1">
    <citation type="submission" date="2014-12" db="EMBL/GenBank/DDBJ databases">
        <title>Comparative genome analysis of Bacillus coagulans HM-08, Clostridium butyricum HM-68, Bacillus subtilis HM-66 and Bacillus licheniformis BL-09.</title>
        <authorList>
            <person name="Zhang H."/>
        </authorList>
    </citation>
    <scope>NUCLEOTIDE SEQUENCE [LARGE SCALE GENOMIC DNA]</scope>
    <source>
        <strain evidence="8 11">HM-66</strain>
    </source>
</reference>
<keyword evidence="3" id="KW-0762">Sugar transport</keyword>
<evidence type="ECO:0000256" key="4">
    <source>
        <dbReference type="ARBA" id="ARBA00022692"/>
    </source>
</evidence>
<dbReference type="PATRIC" id="fig|1423.134.peg.2501"/>
<dbReference type="PANTHER" id="PTHR16119:SF17">
    <property type="entry name" value="TRANSMEMBRANE PROTEIN 144"/>
    <property type="match status" value="1"/>
</dbReference>
<dbReference type="Proteomes" id="UP001229422">
    <property type="component" value="Chromosome"/>
</dbReference>
<keyword evidence="3" id="KW-0813">Transport</keyword>
<evidence type="ECO:0000313" key="11">
    <source>
        <dbReference type="Proteomes" id="UP000032247"/>
    </source>
</evidence>
<dbReference type="EMBL" id="JXBC01000004">
    <property type="protein sequence ID" value="KIU10884.1"/>
    <property type="molecule type" value="Genomic_DNA"/>
</dbReference>
<keyword evidence="4 7" id="KW-0812">Transmembrane</keyword>